<dbReference type="GeneID" id="28975198"/>
<dbReference type="EMBL" id="KQ474084">
    <property type="protein sequence ID" value="KPV73151.1"/>
    <property type="molecule type" value="Genomic_DNA"/>
</dbReference>
<sequence>MPPSDRTEPADGGSRLIDSDQLFIRLSLVYHWLQPAVEGRSIIPAVERAPASFERIWHDLLPDERERAVDILVSRFADLEAGVPRGWEMITFNAVKGAARRSSLHEHRQSTTRLGQLKSRIDAIARAAPPDEAEQAQSLNAYYFGPAGFTSAKLRRMKDFEWDFCSDELSKVLERVQTGEPISEALPAVDTILSRAHEAAQSPAERFAIFTRSIDDLLKVYQLRPLSNETQEGHLENLRAARETLLNEVEATSFVEHLHPDRQMAAARLARECLFHSCNEHMSGRPLPSLPKIIKELCNAVMVDIPQPHPHSRSDTQSAAPHPFAPSTTSAVFPPPPHYHMRSLGVSSRSPFFPISRRSAW</sequence>
<feature type="region of interest" description="Disordered" evidence="1">
    <location>
        <begin position="305"/>
        <end position="336"/>
    </location>
</feature>
<reference evidence="2 3" key="1">
    <citation type="journal article" date="2015" name="Front. Microbiol.">
        <title>Genome sequence of the plant growth promoting endophytic yeast Rhodotorula graminis WP1.</title>
        <authorList>
            <person name="Firrincieli A."/>
            <person name="Otillar R."/>
            <person name="Salamov A."/>
            <person name="Schmutz J."/>
            <person name="Khan Z."/>
            <person name="Redman R.S."/>
            <person name="Fleck N.D."/>
            <person name="Lindquist E."/>
            <person name="Grigoriev I.V."/>
            <person name="Doty S.L."/>
        </authorList>
    </citation>
    <scope>NUCLEOTIDE SEQUENCE [LARGE SCALE GENOMIC DNA]</scope>
    <source>
        <strain evidence="2 3">WP1</strain>
    </source>
</reference>
<evidence type="ECO:0000313" key="2">
    <source>
        <dbReference type="EMBL" id="KPV73151.1"/>
    </source>
</evidence>
<evidence type="ECO:0000256" key="1">
    <source>
        <dbReference type="SAM" id="MobiDB-lite"/>
    </source>
</evidence>
<organism evidence="2 3">
    <name type="scientific">Rhodotorula graminis (strain WP1)</name>
    <dbReference type="NCBI Taxonomy" id="578459"/>
    <lineage>
        <taxon>Eukaryota</taxon>
        <taxon>Fungi</taxon>
        <taxon>Dikarya</taxon>
        <taxon>Basidiomycota</taxon>
        <taxon>Pucciniomycotina</taxon>
        <taxon>Microbotryomycetes</taxon>
        <taxon>Sporidiobolales</taxon>
        <taxon>Sporidiobolaceae</taxon>
        <taxon>Rhodotorula</taxon>
    </lineage>
</organism>
<dbReference type="AlphaFoldDB" id="A0A0P9H054"/>
<dbReference type="RefSeq" id="XP_018269200.1">
    <property type="nucleotide sequence ID" value="XM_018414750.1"/>
</dbReference>
<name>A0A0P9H054_RHOGW</name>
<protein>
    <submittedName>
        <fullName evidence="2">Uncharacterized protein</fullName>
    </submittedName>
</protein>
<accession>A0A0P9H054</accession>
<dbReference type="Proteomes" id="UP000053890">
    <property type="component" value="Unassembled WGS sequence"/>
</dbReference>
<gene>
    <name evidence="2" type="ORF">RHOBADRAFT_46256</name>
</gene>
<evidence type="ECO:0000313" key="3">
    <source>
        <dbReference type="Proteomes" id="UP000053890"/>
    </source>
</evidence>
<proteinExistence type="predicted"/>
<keyword evidence="3" id="KW-1185">Reference proteome</keyword>